<name>A0A0F9G6T6_9ZZZZ</name>
<evidence type="ECO:0000259" key="3">
    <source>
        <dbReference type="Pfam" id="PF12508"/>
    </source>
</evidence>
<keyword evidence="2" id="KW-0472">Membrane</keyword>
<dbReference type="Pfam" id="PF12508">
    <property type="entry name" value="Transposon_TraM"/>
    <property type="match status" value="1"/>
</dbReference>
<proteinExistence type="predicted"/>
<feature type="coiled-coil region" evidence="1">
    <location>
        <begin position="115"/>
        <end position="169"/>
    </location>
</feature>
<keyword evidence="2" id="KW-0812">Transmembrane</keyword>
<evidence type="ECO:0000256" key="1">
    <source>
        <dbReference type="SAM" id="Coils"/>
    </source>
</evidence>
<accession>A0A0F9G6T6</accession>
<keyword evidence="1" id="KW-0175">Coiled coil</keyword>
<gene>
    <name evidence="4" type="ORF">LCGC14_1947770</name>
</gene>
<organism evidence="4">
    <name type="scientific">marine sediment metagenome</name>
    <dbReference type="NCBI Taxonomy" id="412755"/>
    <lineage>
        <taxon>unclassified sequences</taxon>
        <taxon>metagenomes</taxon>
        <taxon>ecological metagenomes</taxon>
    </lineage>
</organism>
<sequence length="395" mass="44204">MTDQQKKRTGKFLLIAQLPVYLFCVFIFSQVRTAFDDTAEADNLNPTLEEGVNTEIPKPVLSKSMDKLDLIKKARKDSVDLSKSNKSGFGIFNKSPSGADTEGLTLENGDRGTKVTNLQNKLDRFNEELDRKSQAPPKSRVMYGNEYSYQDFKAQSQRKELELQKMEQMSNGINDDGPDSVNQDLLEVNNTMDKMIKMMEMADALERGEPIKTESTDTPGTDKEFIEVQKPSDGFNDNNSEVFHDLNSSRKTASLDNTFKASFFNKQTLINGSTVKIKLDEDLLINGIIIPANTFIYARASLAGDRLGLAIESIRFGDYLFPVQLNAYDYDGLKGIHIPGSIEREMAKQDAGSSIRSLDFNTVSLDESIQDKAISNGTNFLKDMFSRKVRAVKVT</sequence>
<feature type="non-terminal residue" evidence="4">
    <location>
        <position position="395"/>
    </location>
</feature>
<protein>
    <recommendedName>
        <fullName evidence="3">Conjugative transposon TraM C-terminal domain-containing protein</fullName>
    </recommendedName>
</protein>
<dbReference type="AlphaFoldDB" id="A0A0F9G6T6"/>
<evidence type="ECO:0000256" key="2">
    <source>
        <dbReference type="SAM" id="Phobius"/>
    </source>
</evidence>
<dbReference type="InterPro" id="IPR055407">
    <property type="entry name" value="TraM_C"/>
</dbReference>
<comment type="caution">
    <text evidence="4">The sequence shown here is derived from an EMBL/GenBank/DDBJ whole genome shotgun (WGS) entry which is preliminary data.</text>
</comment>
<feature type="domain" description="Conjugative transposon TraM C-terminal" evidence="3">
    <location>
        <begin position="260"/>
        <end position="395"/>
    </location>
</feature>
<keyword evidence="2" id="KW-1133">Transmembrane helix</keyword>
<reference evidence="4" key="1">
    <citation type="journal article" date="2015" name="Nature">
        <title>Complex archaea that bridge the gap between prokaryotes and eukaryotes.</title>
        <authorList>
            <person name="Spang A."/>
            <person name="Saw J.H."/>
            <person name="Jorgensen S.L."/>
            <person name="Zaremba-Niedzwiedzka K."/>
            <person name="Martijn J."/>
            <person name="Lind A.E."/>
            <person name="van Eijk R."/>
            <person name="Schleper C."/>
            <person name="Guy L."/>
            <person name="Ettema T.J."/>
        </authorList>
    </citation>
    <scope>NUCLEOTIDE SEQUENCE</scope>
</reference>
<evidence type="ECO:0000313" key="4">
    <source>
        <dbReference type="EMBL" id="KKL86136.1"/>
    </source>
</evidence>
<feature type="transmembrane region" description="Helical" evidence="2">
    <location>
        <begin position="12"/>
        <end position="31"/>
    </location>
</feature>
<dbReference type="EMBL" id="LAZR01021203">
    <property type="protein sequence ID" value="KKL86136.1"/>
    <property type="molecule type" value="Genomic_DNA"/>
</dbReference>